<keyword evidence="4" id="KW-0802">TPR repeat</keyword>
<evidence type="ECO:0000256" key="4">
    <source>
        <dbReference type="PROSITE-ProRule" id="PRU00339"/>
    </source>
</evidence>
<dbReference type="InterPro" id="IPR019734">
    <property type="entry name" value="TPR_rpt"/>
</dbReference>
<dbReference type="PROSITE" id="PS50005">
    <property type="entry name" value="TPR"/>
    <property type="match status" value="2"/>
</dbReference>
<evidence type="ECO:0000256" key="3">
    <source>
        <dbReference type="ARBA" id="ARBA00023237"/>
    </source>
</evidence>
<dbReference type="InterPro" id="IPR039565">
    <property type="entry name" value="BamD-like"/>
</dbReference>
<feature type="signal peptide" evidence="5">
    <location>
        <begin position="1"/>
        <end position="20"/>
    </location>
</feature>
<dbReference type="SUPFAM" id="SSF48452">
    <property type="entry name" value="TPR-like"/>
    <property type="match status" value="1"/>
</dbReference>
<keyword evidence="2" id="KW-0472">Membrane</keyword>
<dbReference type="EMBL" id="CP092109">
    <property type="protein sequence ID" value="UWZ80986.1"/>
    <property type="molecule type" value="Genomic_DNA"/>
</dbReference>
<feature type="repeat" description="TPR" evidence="4">
    <location>
        <begin position="202"/>
        <end position="235"/>
    </location>
</feature>
<evidence type="ECO:0000256" key="2">
    <source>
        <dbReference type="ARBA" id="ARBA00023136"/>
    </source>
</evidence>
<keyword evidence="3" id="KW-0998">Cell outer membrane</keyword>
<keyword evidence="1 5" id="KW-0732">Signal</keyword>
<dbReference type="NCBIfam" id="TIGR03302">
    <property type="entry name" value="OM_YfiO"/>
    <property type="match status" value="1"/>
</dbReference>
<evidence type="ECO:0000313" key="7">
    <source>
        <dbReference type="EMBL" id="UWZ80986.1"/>
    </source>
</evidence>
<sequence length="249" mass="29509">MRKKIILPATLLLLSLGVLACAPKQPAAPRTAEQYLREGEDFFERRLYDRAIESWQKVRDSYYSPELNVIAELKIAEAYFLAERYVEAATAYEDFLRQHPDHARTPDVLYHLGLSYYRQMLSIDRDQTATQNALATFELLTTKYPNDPRREEVGFLMQRCRDHLAASELYVGRFYFRTGQYEAAVRRLERLFVKYPNFFERDEAYFYLGRAYLEANQREQAVDTFNTLFREFPQSQFVPRAQRIIARTY</sequence>
<dbReference type="InterPro" id="IPR011990">
    <property type="entry name" value="TPR-like_helical_dom_sf"/>
</dbReference>
<organism evidence="7 8">
    <name type="scientific">Geoalkalibacter halelectricus</name>
    <dbReference type="NCBI Taxonomy" id="2847045"/>
    <lineage>
        <taxon>Bacteria</taxon>
        <taxon>Pseudomonadati</taxon>
        <taxon>Thermodesulfobacteriota</taxon>
        <taxon>Desulfuromonadia</taxon>
        <taxon>Desulfuromonadales</taxon>
        <taxon>Geoalkalibacteraceae</taxon>
        <taxon>Geoalkalibacter</taxon>
    </lineage>
</organism>
<dbReference type="HAMAP" id="MF_00922">
    <property type="entry name" value="OM_assembly_BamD"/>
    <property type="match status" value="1"/>
</dbReference>
<gene>
    <name evidence="7" type="primary">bamD</name>
    <name evidence="7" type="ORF">L9S41_06220</name>
</gene>
<dbReference type="InterPro" id="IPR017689">
    <property type="entry name" value="BamD"/>
</dbReference>
<dbReference type="SMART" id="SM00028">
    <property type="entry name" value="TPR"/>
    <property type="match status" value="4"/>
</dbReference>
<dbReference type="RefSeq" id="WP_260749354.1">
    <property type="nucleotide sequence ID" value="NZ_CP092109.1"/>
</dbReference>
<reference evidence="7" key="1">
    <citation type="journal article" date="2022" name="Environ. Microbiol.">
        <title>Geoalkalibacter halelectricus SAP #1 sp. nov. possessing extracellular electron transfer and mineral#reducing capabilities from a haloalkaline environment.</title>
        <authorList>
            <person name="Yadav S."/>
            <person name="Singh R."/>
            <person name="Sundharam S.S."/>
            <person name="Chaudhary S."/>
            <person name="Krishnamurthi S."/>
            <person name="Patil S.A."/>
        </authorList>
    </citation>
    <scope>NUCLEOTIDE SEQUENCE</scope>
    <source>
        <strain evidence="7">SAP-1</strain>
    </source>
</reference>
<feature type="chain" id="PRO_5045504429" evidence="5">
    <location>
        <begin position="21"/>
        <end position="249"/>
    </location>
</feature>
<accession>A0ABY5ZPF3</accession>
<evidence type="ECO:0000256" key="5">
    <source>
        <dbReference type="SAM" id="SignalP"/>
    </source>
</evidence>
<proteinExistence type="inferred from homology"/>
<feature type="domain" description="Outer membrane lipoprotein BamD-like" evidence="6">
    <location>
        <begin position="32"/>
        <end position="214"/>
    </location>
</feature>
<keyword evidence="8" id="KW-1185">Reference proteome</keyword>
<evidence type="ECO:0000313" key="8">
    <source>
        <dbReference type="Proteomes" id="UP001060414"/>
    </source>
</evidence>
<protein>
    <submittedName>
        <fullName evidence="7">Outer membrane protein assembly factor BamD</fullName>
    </submittedName>
</protein>
<dbReference type="Proteomes" id="UP001060414">
    <property type="component" value="Chromosome"/>
</dbReference>
<feature type="repeat" description="TPR" evidence="4">
    <location>
        <begin position="165"/>
        <end position="198"/>
    </location>
</feature>
<dbReference type="PROSITE" id="PS51257">
    <property type="entry name" value="PROKAR_LIPOPROTEIN"/>
    <property type="match status" value="1"/>
</dbReference>
<evidence type="ECO:0000259" key="6">
    <source>
        <dbReference type="Pfam" id="PF13525"/>
    </source>
</evidence>
<evidence type="ECO:0000256" key="1">
    <source>
        <dbReference type="ARBA" id="ARBA00022729"/>
    </source>
</evidence>
<dbReference type="Pfam" id="PF13525">
    <property type="entry name" value="YfiO"/>
    <property type="match status" value="1"/>
</dbReference>
<dbReference type="Gene3D" id="1.25.40.10">
    <property type="entry name" value="Tetratricopeptide repeat domain"/>
    <property type="match status" value="1"/>
</dbReference>
<name>A0ABY5ZPF3_9BACT</name>